<feature type="transmembrane region" description="Helical" evidence="6">
    <location>
        <begin position="7"/>
        <end position="25"/>
    </location>
</feature>
<feature type="transmembrane region" description="Helical" evidence="6">
    <location>
        <begin position="55"/>
        <end position="75"/>
    </location>
</feature>
<dbReference type="Proteomes" id="UP001157439">
    <property type="component" value="Unassembled WGS sequence"/>
</dbReference>
<feature type="transmembrane region" description="Helical" evidence="6">
    <location>
        <begin position="217"/>
        <end position="239"/>
    </location>
</feature>
<sequence>MVESLDSLLVIVVLCMLVGVVQGFLAGLLGIGGGIVLVPVFLLLLPHLNIPTEMAIHIAIGTSLGAIILTSYSAALGHRKRGNISWPVARALLPGIIIGSISGGFIADGMSAETLTRIFAIFLLLMALKMVLPVNTSRERPLPSPSILFFSAMAIGAFSALMGIGGGVILVPFLTFFGLEMRKSIGCAAAAGIAVALFGCLSYVIAGWNEPGLPQYAVGYVYLPALFGVIATAIFTARLGVKAAAILPIKLLKRIFAAFMTFIGLRLLLG</sequence>
<organism evidence="7 8">
    <name type="scientific">Paraferrimonas haliotis</name>
    <dbReference type="NCBI Taxonomy" id="2013866"/>
    <lineage>
        <taxon>Bacteria</taxon>
        <taxon>Pseudomonadati</taxon>
        <taxon>Pseudomonadota</taxon>
        <taxon>Gammaproteobacteria</taxon>
        <taxon>Alteromonadales</taxon>
        <taxon>Ferrimonadaceae</taxon>
        <taxon>Paraferrimonas</taxon>
    </lineage>
</organism>
<dbReference type="Pfam" id="PF01925">
    <property type="entry name" value="TauE"/>
    <property type="match status" value="1"/>
</dbReference>
<evidence type="ECO:0000256" key="3">
    <source>
        <dbReference type="ARBA" id="ARBA00022692"/>
    </source>
</evidence>
<comment type="caution">
    <text evidence="7">The sequence shown here is derived from an EMBL/GenBank/DDBJ whole genome shotgun (WGS) entry which is preliminary data.</text>
</comment>
<dbReference type="EMBL" id="BSPO01000001">
    <property type="protein sequence ID" value="GLS82498.1"/>
    <property type="molecule type" value="Genomic_DNA"/>
</dbReference>
<evidence type="ECO:0000256" key="4">
    <source>
        <dbReference type="ARBA" id="ARBA00022989"/>
    </source>
</evidence>
<feature type="transmembrane region" description="Helical" evidence="6">
    <location>
        <begin position="31"/>
        <end position="48"/>
    </location>
</feature>
<keyword evidence="4 6" id="KW-1133">Transmembrane helix</keyword>
<keyword evidence="5 6" id="KW-0472">Membrane</keyword>
<gene>
    <name evidence="7" type="ORF">GCM10007894_04750</name>
</gene>
<feature type="transmembrane region" description="Helical" evidence="6">
    <location>
        <begin position="118"/>
        <end position="135"/>
    </location>
</feature>
<feature type="transmembrane region" description="Helical" evidence="6">
    <location>
        <begin position="251"/>
        <end position="269"/>
    </location>
</feature>
<dbReference type="PANTHER" id="PTHR43483:SF3">
    <property type="entry name" value="MEMBRANE TRANSPORTER PROTEIN HI_0806-RELATED"/>
    <property type="match status" value="1"/>
</dbReference>
<evidence type="ECO:0000256" key="5">
    <source>
        <dbReference type="ARBA" id="ARBA00023136"/>
    </source>
</evidence>
<keyword evidence="8" id="KW-1185">Reference proteome</keyword>
<keyword evidence="6" id="KW-1003">Cell membrane</keyword>
<comment type="similarity">
    <text evidence="2 6">Belongs to the 4-toluene sulfonate uptake permease (TSUP) (TC 2.A.102) family.</text>
</comment>
<evidence type="ECO:0000313" key="7">
    <source>
        <dbReference type="EMBL" id="GLS82498.1"/>
    </source>
</evidence>
<protein>
    <recommendedName>
        <fullName evidence="6">Probable membrane transporter protein</fullName>
    </recommendedName>
</protein>
<proteinExistence type="inferred from homology"/>
<feature type="transmembrane region" description="Helical" evidence="6">
    <location>
        <begin position="147"/>
        <end position="173"/>
    </location>
</feature>
<dbReference type="GO" id="GO:0005886">
    <property type="term" value="C:plasma membrane"/>
    <property type="evidence" value="ECO:0007669"/>
    <property type="project" value="UniProtKB-SubCell"/>
</dbReference>
<feature type="transmembrane region" description="Helical" evidence="6">
    <location>
        <begin position="87"/>
        <end position="106"/>
    </location>
</feature>
<keyword evidence="3 6" id="KW-0812">Transmembrane</keyword>
<evidence type="ECO:0000256" key="2">
    <source>
        <dbReference type="ARBA" id="ARBA00009142"/>
    </source>
</evidence>
<dbReference type="InterPro" id="IPR002781">
    <property type="entry name" value="TM_pro_TauE-like"/>
</dbReference>
<dbReference type="AlphaFoldDB" id="A0AA37TLD2"/>
<reference evidence="7 8" key="1">
    <citation type="journal article" date="2014" name="Int. J. Syst. Evol. Microbiol.">
        <title>Complete genome sequence of Corynebacterium casei LMG S-19264T (=DSM 44701T), isolated from a smear-ripened cheese.</title>
        <authorList>
            <consortium name="US DOE Joint Genome Institute (JGI-PGF)"/>
            <person name="Walter F."/>
            <person name="Albersmeier A."/>
            <person name="Kalinowski J."/>
            <person name="Ruckert C."/>
        </authorList>
    </citation>
    <scope>NUCLEOTIDE SEQUENCE [LARGE SCALE GENOMIC DNA]</scope>
    <source>
        <strain evidence="7 8">NBRC 112785</strain>
    </source>
</reference>
<dbReference type="PANTHER" id="PTHR43483">
    <property type="entry name" value="MEMBRANE TRANSPORTER PROTEIN HI_0806-RELATED"/>
    <property type="match status" value="1"/>
</dbReference>
<comment type="subcellular location">
    <subcellularLocation>
        <location evidence="6">Cell membrane</location>
        <topology evidence="6">Multi-pass membrane protein</topology>
    </subcellularLocation>
    <subcellularLocation>
        <location evidence="1">Membrane</location>
        <topology evidence="1">Multi-pass membrane protein</topology>
    </subcellularLocation>
</comment>
<evidence type="ECO:0000313" key="8">
    <source>
        <dbReference type="Proteomes" id="UP001157439"/>
    </source>
</evidence>
<evidence type="ECO:0000256" key="1">
    <source>
        <dbReference type="ARBA" id="ARBA00004141"/>
    </source>
</evidence>
<feature type="transmembrane region" description="Helical" evidence="6">
    <location>
        <begin position="185"/>
        <end position="205"/>
    </location>
</feature>
<evidence type="ECO:0000256" key="6">
    <source>
        <dbReference type="RuleBase" id="RU363041"/>
    </source>
</evidence>
<accession>A0AA37TLD2</accession>
<name>A0AA37TLD2_9GAMM</name>